<keyword evidence="1" id="KW-0472">Membrane</keyword>
<keyword evidence="3" id="KW-1185">Reference proteome</keyword>
<feature type="transmembrane region" description="Helical" evidence="1">
    <location>
        <begin position="52"/>
        <end position="77"/>
    </location>
</feature>
<accession>A0A4Y3KP22</accession>
<gene>
    <name evidence="2" type="ORF">CGE01nite_19090</name>
</gene>
<reference evidence="2 3" key="1">
    <citation type="submission" date="2019-06" db="EMBL/GenBank/DDBJ databases">
        <title>Whole genome shotgun sequence of Cellulomonas gelida NBRC 3748.</title>
        <authorList>
            <person name="Hosoyama A."/>
            <person name="Uohara A."/>
            <person name="Ohji S."/>
            <person name="Ichikawa N."/>
        </authorList>
    </citation>
    <scope>NUCLEOTIDE SEQUENCE [LARGE SCALE GENOMIC DNA]</scope>
    <source>
        <strain evidence="2 3">NBRC 3748</strain>
    </source>
</reference>
<dbReference type="EMBL" id="BJLQ01000018">
    <property type="protein sequence ID" value="GEA84658.1"/>
    <property type="molecule type" value="Genomic_DNA"/>
</dbReference>
<comment type="caution">
    <text evidence="2">The sequence shown here is derived from an EMBL/GenBank/DDBJ whole genome shotgun (WGS) entry which is preliminary data.</text>
</comment>
<sequence length="99" mass="9288">MNASTTPDHATSANATTKKGVLAGFGLALVCAVACSVPLIAAGGVAAGVGAFFTGGVALALGVVALVAVVVGAALWLRGRRAAAATTEPESTCGCGGAC</sequence>
<keyword evidence="1" id="KW-0812">Transmembrane</keyword>
<organism evidence="2 3">
    <name type="scientific">Cellulomonas gelida</name>
    <dbReference type="NCBI Taxonomy" id="1712"/>
    <lineage>
        <taxon>Bacteria</taxon>
        <taxon>Bacillati</taxon>
        <taxon>Actinomycetota</taxon>
        <taxon>Actinomycetes</taxon>
        <taxon>Micrococcales</taxon>
        <taxon>Cellulomonadaceae</taxon>
        <taxon>Cellulomonas</taxon>
    </lineage>
</organism>
<keyword evidence="1" id="KW-1133">Transmembrane helix</keyword>
<protein>
    <submittedName>
        <fullName evidence="2">Uncharacterized protein</fullName>
    </submittedName>
</protein>
<dbReference type="RefSeq" id="WP_048341949.1">
    <property type="nucleotide sequence ID" value="NZ_BJLQ01000018.1"/>
</dbReference>
<dbReference type="Proteomes" id="UP000320461">
    <property type="component" value="Unassembled WGS sequence"/>
</dbReference>
<evidence type="ECO:0000313" key="2">
    <source>
        <dbReference type="EMBL" id="GEA84658.1"/>
    </source>
</evidence>
<evidence type="ECO:0000256" key="1">
    <source>
        <dbReference type="SAM" id="Phobius"/>
    </source>
</evidence>
<dbReference type="AlphaFoldDB" id="A0A4Y3KP22"/>
<proteinExistence type="predicted"/>
<evidence type="ECO:0000313" key="3">
    <source>
        <dbReference type="Proteomes" id="UP000320461"/>
    </source>
</evidence>
<name>A0A4Y3KP22_9CELL</name>
<feature type="transmembrane region" description="Helical" evidence="1">
    <location>
        <begin position="21"/>
        <end position="46"/>
    </location>
</feature>